<proteinExistence type="predicted"/>
<dbReference type="Proteomes" id="UP000192578">
    <property type="component" value="Unassembled WGS sequence"/>
</dbReference>
<dbReference type="EMBL" id="MTYJ01000020">
    <property type="protein sequence ID" value="OQV21974.1"/>
    <property type="molecule type" value="Genomic_DNA"/>
</dbReference>
<evidence type="ECO:0000313" key="2">
    <source>
        <dbReference type="Proteomes" id="UP000192578"/>
    </source>
</evidence>
<name>A0A1W0X3T6_HYPEX</name>
<gene>
    <name evidence="1" type="ORF">BV898_04185</name>
</gene>
<dbReference type="AlphaFoldDB" id="A0A1W0X3T6"/>
<organism evidence="1 2">
    <name type="scientific">Hypsibius exemplaris</name>
    <name type="common">Freshwater tardigrade</name>
    <dbReference type="NCBI Taxonomy" id="2072580"/>
    <lineage>
        <taxon>Eukaryota</taxon>
        <taxon>Metazoa</taxon>
        <taxon>Ecdysozoa</taxon>
        <taxon>Tardigrada</taxon>
        <taxon>Eutardigrada</taxon>
        <taxon>Parachela</taxon>
        <taxon>Hypsibioidea</taxon>
        <taxon>Hypsibiidae</taxon>
        <taxon>Hypsibius</taxon>
    </lineage>
</organism>
<accession>A0A1W0X3T6</accession>
<keyword evidence="2" id="KW-1185">Reference proteome</keyword>
<comment type="caution">
    <text evidence="1">The sequence shown here is derived from an EMBL/GenBank/DDBJ whole genome shotgun (WGS) entry which is preliminary data.</text>
</comment>
<protein>
    <submittedName>
        <fullName evidence="1">Uncharacterized protein</fullName>
    </submittedName>
</protein>
<evidence type="ECO:0000313" key="1">
    <source>
        <dbReference type="EMBL" id="OQV21974.1"/>
    </source>
</evidence>
<sequence length="91" mass="10096">MTCNVTPRSPFMIAKVRSVYKTIPVLPHAPCEPEFCRKLGLSGLRIKIGSLGGQLMPLSWTISTSLPVRNRGCADREKTILLQRALTTRTD</sequence>
<reference evidence="2" key="1">
    <citation type="submission" date="2017-01" db="EMBL/GenBank/DDBJ databases">
        <title>Comparative genomics of anhydrobiosis in the tardigrade Hypsibius dujardini.</title>
        <authorList>
            <person name="Yoshida Y."/>
            <person name="Koutsovoulos G."/>
            <person name="Laetsch D."/>
            <person name="Stevens L."/>
            <person name="Kumar S."/>
            <person name="Horikawa D."/>
            <person name="Ishino K."/>
            <person name="Komine S."/>
            <person name="Tomita M."/>
            <person name="Blaxter M."/>
            <person name="Arakawa K."/>
        </authorList>
    </citation>
    <scope>NUCLEOTIDE SEQUENCE [LARGE SCALE GENOMIC DNA]</scope>
    <source>
        <strain evidence="2">Z151</strain>
    </source>
</reference>